<evidence type="ECO:0000313" key="3">
    <source>
        <dbReference type="Proteomes" id="UP001521116"/>
    </source>
</evidence>
<proteinExistence type="predicted"/>
<gene>
    <name evidence="2" type="ORF">SLS56_000755</name>
</gene>
<keyword evidence="3" id="KW-1185">Reference proteome</keyword>
<feature type="region of interest" description="Disordered" evidence="1">
    <location>
        <begin position="113"/>
        <end position="144"/>
    </location>
</feature>
<dbReference type="PANTHER" id="PTHR38166">
    <property type="entry name" value="C2H2-TYPE DOMAIN-CONTAINING PROTEIN-RELATED"/>
    <property type="match status" value="1"/>
</dbReference>
<organism evidence="2 3">
    <name type="scientific">Neofusicoccum ribis</name>
    <dbReference type="NCBI Taxonomy" id="45134"/>
    <lineage>
        <taxon>Eukaryota</taxon>
        <taxon>Fungi</taxon>
        <taxon>Dikarya</taxon>
        <taxon>Ascomycota</taxon>
        <taxon>Pezizomycotina</taxon>
        <taxon>Dothideomycetes</taxon>
        <taxon>Dothideomycetes incertae sedis</taxon>
        <taxon>Botryosphaeriales</taxon>
        <taxon>Botryosphaeriaceae</taxon>
        <taxon>Neofusicoccum</taxon>
    </lineage>
</organism>
<feature type="region of interest" description="Disordered" evidence="1">
    <location>
        <begin position="194"/>
        <end position="265"/>
    </location>
</feature>
<feature type="compositionally biased region" description="Acidic residues" evidence="1">
    <location>
        <begin position="115"/>
        <end position="131"/>
    </location>
</feature>
<comment type="caution">
    <text evidence="2">The sequence shown here is derived from an EMBL/GenBank/DDBJ whole genome shotgun (WGS) entry which is preliminary data.</text>
</comment>
<evidence type="ECO:0000256" key="1">
    <source>
        <dbReference type="SAM" id="MobiDB-lite"/>
    </source>
</evidence>
<dbReference type="EMBL" id="JAJVDC020000004">
    <property type="protein sequence ID" value="KAL1637099.1"/>
    <property type="molecule type" value="Genomic_DNA"/>
</dbReference>
<feature type="compositionally biased region" description="Polar residues" evidence="1">
    <location>
        <begin position="667"/>
        <end position="688"/>
    </location>
</feature>
<dbReference type="PANTHER" id="PTHR38166:SF1">
    <property type="entry name" value="C2H2-TYPE DOMAIN-CONTAINING PROTEIN"/>
    <property type="match status" value="1"/>
</dbReference>
<accession>A0ABR3TC33</accession>
<sequence>MSTIRGGWRGFKVRALRTDAHTAHIVDFDSLDRCRPQPHDLKPSHAPGNPIRAISDKIEADSTYGTDPNRPDSVTEDTRGSTAYSIIGSIESPRLTEESLDSSQLFELRSMPPLDEQDCDMDEEFPDDADVLENTPQDDGPPAQLTEYELVRQLILSGEQEVMRMVMDAYRDMVGQHGAFQDDLPLTEDSFTELGSEYSSERDPSDAGEGQVERSSRGTPNARQSQRPSQAANPKRGRNPYDPNEEDGEGDSKRHKSTAVSGPAERNGRRFACHYSKKYRGDSRLRRSCIHGGFDTVHRVKEHIFRTHILPTQCSECFQTFDNDRGLTAHHVRGECPRTGTQTELGVARGEQEAMALRRRQERQTSEEEKWNAVWRILFREDEEIPDPYYEPPFNRSNSPDFESITNYERAVQTQLPRRVQDRITAQWPNIAEALIRQLPSIIRSEQASIASNYPGVRNFFVDRPEDTEAATLDVPVNTERSLVGASPYGNPNMLPRAPPSDAATSDPEAGLRSAPETEQSSVASAGMEAGYYHSPQVNASQSMIPQICPLERLGSSQDPQFLPRGLPHRMPATNNRRNNMQFRQPTPMGNMNANLEPTLPNYDFMPSPENAVIGASPAAFPAGPYLNPTQFDGMTNEAMGPPAYPVPDFSPLGFSGWSDPLLETMAQANNNSPSDFSGAGTSPHQQQ</sequence>
<feature type="compositionally biased region" description="Basic and acidic residues" evidence="1">
    <location>
        <begin position="199"/>
        <end position="216"/>
    </location>
</feature>
<feature type="region of interest" description="Disordered" evidence="1">
    <location>
        <begin position="666"/>
        <end position="688"/>
    </location>
</feature>
<evidence type="ECO:0008006" key="4">
    <source>
        <dbReference type="Google" id="ProtNLM"/>
    </source>
</evidence>
<dbReference type="Proteomes" id="UP001521116">
    <property type="component" value="Unassembled WGS sequence"/>
</dbReference>
<feature type="region of interest" description="Disordered" evidence="1">
    <location>
        <begin position="61"/>
        <end position="81"/>
    </location>
</feature>
<evidence type="ECO:0000313" key="2">
    <source>
        <dbReference type="EMBL" id="KAL1637099.1"/>
    </source>
</evidence>
<feature type="compositionally biased region" description="Polar residues" evidence="1">
    <location>
        <begin position="217"/>
        <end position="232"/>
    </location>
</feature>
<reference evidence="2 3" key="1">
    <citation type="submission" date="2024-02" db="EMBL/GenBank/DDBJ databases">
        <title>De novo assembly and annotation of 12 fungi associated with fruit tree decline syndrome in Ontario, Canada.</title>
        <authorList>
            <person name="Sulman M."/>
            <person name="Ellouze W."/>
            <person name="Ilyukhin E."/>
        </authorList>
    </citation>
    <scope>NUCLEOTIDE SEQUENCE [LARGE SCALE GENOMIC DNA]</scope>
    <source>
        <strain evidence="2 3">M1-105</strain>
    </source>
</reference>
<name>A0ABR3TC33_9PEZI</name>
<feature type="region of interest" description="Disordered" evidence="1">
    <location>
        <begin position="483"/>
        <end position="523"/>
    </location>
</feature>
<protein>
    <recommendedName>
        <fullName evidence="4">C2H2-type domain-containing protein</fullName>
    </recommendedName>
</protein>